<feature type="domain" description="AprE-like long alpha-helical hairpin" evidence="10">
    <location>
        <begin position="81"/>
        <end position="257"/>
    </location>
</feature>
<reference evidence="12 13" key="1">
    <citation type="submission" date="2015-12" db="EMBL/GenBank/DDBJ databases">
        <authorList>
            <person name="Shamseldin A."/>
            <person name="Moawad H."/>
            <person name="Abd El-Rahim W.M."/>
            <person name="Sadowsky M.J."/>
        </authorList>
    </citation>
    <scope>NUCLEOTIDE SEQUENCE [LARGE SCALE GENOMIC DNA]</scope>
    <source>
        <strain evidence="12 13">SJ5A-1</strain>
    </source>
</reference>
<dbReference type="Pfam" id="PF26002">
    <property type="entry name" value="Beta-barrel_AprE"/>
    <property type="match status" value="1"/>
</dbReference>
<comment type="subcellular location">
    <subcellularLocation>
        <location evidence="1 9">Cell inner membrane</location>
        <topology evidence="1 9">Single-pass membrane protein</topology>
    </subcellularLocation>
</comment>
<accession>A0A0W7WEJ6</accession>
<evidence type="ECO:0000256" key="4">
    <source>
        <dbReference type="ARBA" id="ARBA00022475"/>
    </source>
</evidence>
<sequence length="425" mass="46977">MGRPLLVAVLSFILLLAGLVLWANRVEIAGAVIGKGTVEVSTTMTAVQHPIGGIVQEIHVENGDRVTRGALLVRLDSRQMRSELNVVEMDLFEVLANIARLEAILDGTEKLVLPDLLAEAARTRSDVAALVGRQEKQLVAYLTAQRASGKLIEGQIEQVRAEISGVEAQLAAKTDELAYWTEEIARADELAERGLIKLSELSSLKRSEVAVRGDIGRFTAQIAQLRGKVSELELERLTLLPEAHDKAQAELSKIRPLRTRHAEQRATLLLDLSRLDIRAPISGRIHDSRLLGQQSVVEAAKPLMMIVPDDEPIRISVKVAAADIDQIHVGQETSLKFTTFGSRDVPILLGEATHISPDVLSDPVTKSHHYEVKVRLREQSLLDLSDRELLPGMPVDAFFSTEKRTPVSYVMRPLQHYIDRAFRDS</sequence>
<dbReference type="SUPFAM" id="SSF111369">
    <property type="entry name" value="HlyD-like secretion proteins"/>
    <property type="match status" value="2"/>
</dbReference>
<name>A0A0W7WEJ6_9RHOB</name>
<gene>
    <name evidence="12" type="ORF">AVJ23_20040</name>
</gene>
<feature type="domain" description="AprE-like beta-barrel" evidence="11">
    <location>
        <begin position="315"/>
        <end position="401"/>
    </location>
</feature>
<evidence type="ECO:0000313" key="12">
    <source>
        <dbReference type="EMBL" id="KUF08982.1"/>
    </source>
</evidence>
<dbReference type="InterPro" id="IPR058982">
    <property type="entry name" value="Beta-barrel_AprE"/>
</dbReference>
<dbReference type="InterPro" id="IPR010129">
    <property type="entry name" value="T1SS_HlyD"/>
</dbReference>
<keyword evidence="8" id="KW-0472">Membrane</keyword>
<keyword evidence="5 9" id="KW-0997">Cell inner membrane</keyword>
<dbReference type="Gene3D" id="2.40.30.170">
    <property type="match status" value="1"/>
</dbReference>
<evidence type="ECO:0000259" key="11">
    <source>
        <dbReference type="Pfam" id="PF26002"/>
    </source>
</evidence>
<protein>
    <recommendedName>
        <fullName evidence="9">Membrane fusion protein (MFP) family protein</fullName>
    </recommendedName>
</protein>
<dbReference type="STRING" id="1685382.AVJ23_20040"/>
<comment type="caution">
    <text evidence="12">The sequence shown here is derived from an EMBL/GenBank/DDBJ whole genome shotgun (WGS) entry which is preliminary data.</text>
</comment>
<dbReference type="Pfam" id="PF25994">
    <property type="entry name" value="HH_AprE"/>
    <property type="match status" value="1"/>
</dbReference>
<dbReference type="Gene3D" id="1.10.287.470">
    <property type="entry name" value="Helix hairpin bin"/>
    <property type="match status" value="1"/>
</dbReference>
<keyword evidence="4 9" id="KW-1003">Cell membrane</keyword>
<keyword evidence="3 9" id="KW-0813">Transport</keyword>
<keyword evidence="6" id="KW-0812">Transmembrane</keyword>
<dbReference type="PANTHER" id="PTHR30386">
    <property type="entry name" value="MEMBRANE FUSION SUBUNIT OF EMRAB-TOLC MULTIDRUG EFFLUX PUMP"/>
    <property type="match status" value="1"/>
</dbReference>
<evidence type="ECO:0000259" key="10">
    <source>
        <dbReference type="Pfam" id="PF25994"/>
    </source>
</evidence>
<evidence type="ECO:0000256" key="8">
    <source>
        <dbReference type="ARBA" id="ARBA00023136"/>
    </source>
</evidence>
<dbReference type="Proteomes" id="UP000054396">
    <property type="component" value="Unassembled WGS sequence"/>
</dbReference>
<evidence type="ECO:0000256" key="7">
    <source>
        <dbReference type="ARBA" id="ARBA00022989"/>
    </source>
</evidence>
<keyword evidence="13" id="KW-1185">Reference proteome</keyword>
<evidence type="ECO:0000256" key="3">
    <source>
        <dbReference type="ARBA" id="ARBA00022448"/>
    </source>
</evidence>
<dbReference type="PANTHER" id="PTHR30386:SF17">
    <property type="entry name" value="ALKALINE PROTEASE SECRETION PROTEIN APRE"/>
    <property type="match status" value="1"/>
</dbReference>
<evidence type="ECO:0000256" key="6">
    <source>
        <dbReference type="ARBA" id="ARBA00022692"/>
    </source>
</evidence>
<dbReference type="PRINTS" id="PR01490">
    <property type="entry name" value="RTXTOXIND"/>
</dbReference>
<evidence type="ECO:0000313" key="13">
    <source>
        <dbReference type="Proteomes" id="UP000054396"/>
    </source>
</evidence>
<evidence type="ECO:0000256" key="2">
    <source>
        <dbReference type="ARBA" id="ARBA00009477"/>
    </source>
</evidence>
<keyword evidence="7" id="KW-1133">Transmembrane helix</keyword>
<dbReference type="Gene3D" id="2.40.50.100">
    <property type="match status" value="1"/>
</dbReference>
<dbReference type="InterPro" id="IPR050739">
    <property type="entry name" value="MFP"/>
</dbReference>
<dbReference type="GO" id="GO:0015031">
    <property type="term" value="P:protein transport"/>
    <property type="evidence" value="ECO:0007669"/>
    <property type="project" value="InterPro"/>
</dbReference>
<dbReference type="AlphaFoldDB" id="A0A0W7WEJ6"/>
<dbReference type="GO" id="GO:0005886">
    <property type="term" value="C:plasma membrane"/>
    <property type="evidence" value="ECO:0007669"/>
    <property type="project" value="UniProtKB-SubCell"/>
</dbReference>
<dbReference type="RefSeq" id="WP_058864014.1">
    <property type="nucleotide sequence ID" value="NZ_LPXO01000019.1"/>
</dbReference>
<proteinExistence type="inferred from homology"/>
<evidence type="ECO:0000256" key="5">
    <source>
        <dbReference type="ARBA" id="ARBA00022519"/>
    </source>
</evidence>
<dbReference type="OrthoDB" id="9810980at2"/>
<dbReference type="InterPro" id="IPR058781">
    <property type="entry name" value="HH_AprE-like"/>
</dbReference>
<dbReference type="EMBL" id="LPXO01000019">
    <property type="protein sequence ID" value="KUF08982.1"/>
    <property type="molecule type" value="Genomic_DNA"/>
</dbReference>
<comment type="similarity">
    <text evidence="2 9">Belongs to the membrane fusion protein (MFP) (TC 8.A.1) family.</text>
</comment>
<evidence type="ECO:0000256" key="9">
    <source>
        <dbReference type="RuleBase" id="RU365093"/>
    </source>
</evidence>
<dbReference type="NCBIfam" id="TIGR01843">
    <property type="entry name" value="type_I_hlyD"/>
    <property type="match status" value="1"/>
</dbReference>
<organism evidence="12 13">
    <name type="scientific">Pseudoponticoccus marisrubri</name>
    <dbReference type="NCBI Taxonomy" id="1685382"/>
    <lineage>
        <taxon>Bacteria</taxon>
        <taxon>Pseudomonadati</taxon>
        <taxon>Pseudomonadota</taxon>
        <taxon>Alphaproteobacteria</taxon>
        <taxon>Rhodobacterales</taxon>
        <taxon>Roseobacteraceae</taxon>
        <taxon>Pseudoponticoccus</taxon>
    </lineage>
</organism>
<evidence type="ECO:0000256" key="1">
    <source>
        <dbReference type="ARBA" id="ARBA00004377"/>
    </source>
</evidence>